<dbReference type="RefSeq" id="WP_106523332.1">
    <property type="nucleotide sequence ID" value="NZ_PYGD01000005.1"/>
</dbReference>
<dbReference type="PRINTS" id="PR00038">
    <property type="entry name" value="HTHLUXR"/>
</dbReference>
<dbReference type="InterPro" id="IPR016032">
    <property type="entry name" value="Sig_transdc_resp-reg_C-effctor"/>
</dbReference>
<dbReference type="CDD" id="cd17535">
    <property type="entry name" value="REC_NarL-like"/>
    <property type="match status" value="1"/>
</dbReference>
<dbReference type="InterPro" id="IPR001789">
    <property type="entry name" value="Sig_transdc_resp-reg_receiver"/>
</dbReference>
<evidence type="ECO:0000256" key="1">
    <source>
        <dbReference type="ARBA" id="ARBA00022553"/>
    </source>
</evidence>
<dbReference type="GO" id="GO:0003677">
    <property type="term" value="F:DNA binding"/>
    <property type="evidence" value="ECO:0007669"/>
    <property type="project" value="UniProtKB-KW"/>
</dbReference>
<dbReference type="PANTHER" id="PTHR43214:SF43">
    <property type="entry name" value="TWO-COMPONENT RESPONSE REGULATOR"/>
    <property type="match status" value="1"/>
</dbReference>
<keyword evidence="7" id="KW-1185">Reference proteome</keyword>
<dbReference type="SUPFAM" id="SSF46894">
    <property type="entry name" value="C-terminal effector domain of the bipartite response regulators"/>
    <property type="match status" value="1"/>
</dbReference>
<reference evidence="6 7" key="1">
    <citation type="submission" date="2018-03" db="EMBL/GenBank/DDBJ databases">
        <title>Genomic Encyclopedia of Type Strains, Phase III (KMG-III): the genomes of soil and plant-associated and newly described type strains.</title>
        <authorList>
            <person name="Whitman W."/>
        </authorList>
    </citation>
    <scope>NUCLEOTIDE SEQUENCE [LARGE SCALE GENOMIC DNA]</scope>
    <source>
        <strain evidence="6 7">CGMCC 1.12700</strain>
    </source>
</reference>
<dbReference type="Proteomes" id="UP000240572">
    <property type="component" value="Unassembled WGS sequence"/>
</dbReference>
<dbReference type="PROSITE" id="PS50110">
    <property type="entry name" value="RESPONSE_REGULATORY"/>
    <property type="match status" value="1"/>
</dbReference>
<dbReference type="SUPFAM" id="SSF52172">
    <property type="entry name" value="CheY-like"/>
    <property type="match status" value="1"/>
</dbReference>
<accession>A0A2P8D2I0</accession>
<evidence type="ECO:0000259" key="4">
    <source>
        <dbReference type="PROSITE" id="PS50043"/>
    </source>
</evidence>
<dbReference type="AlphaFoldDB" id="A0A2P8D2I0"/>
<dbReference type="InterPro" id="IPR058245">
    <property type="entry name" value="NreC/VraR/RcsB-like_REC"/>
</dbReference>
<evidence type="ECO:0000259" key="5">
    <source>
        <dbReference type="PROSITE" id="PS50110"/>
    </source>
</evidence>
<dbReference type="Pfam" id="PF00196">
    <property type="entry name" value="GerE"/>
    <property type="match status" value="1"/>
</dbReference>
<evidence type="ECO:0000256" key="2">
    <source>
        <dbReference type="ARBA" id="ARBA00023125"/>
    </source>
</evidence>
<sequence>MTPIRLAIVDDQALFRQGIIALMNKIPEVNLVVDASNGPELLERLSVLPELPEILLMDMEMPGMNGIDLNRIMHETYPEVKVIMLTLYDQGRYVFKMVEEGVCGYLSKSCSMEELKEAILKVHTSGFFFTDLIKNALQQSSDFRKKQMHNFNHIPVDLTVREKEVMNLICREYTNGEIADKLCISPRTVEGHRNNLLLKTGSKNTAGLVVFAIKNGIYDVLMR</sequence>
<dbReference type="OrthoDB" id="9797341at2"/>
<dbReference type="InterPro" id="IPR000792">
    <property type="entry name" value="Tscrpt_reg_LuxR_C"/>
</dbReference>
<proteinExistence type="predicted"/>
<dbReference type="Gene3D" id="3.40.50.2300">
    <property type="match status" value="1"/>
</dbReference>
<protein>
    <submittedName>
        <fullName evidence="6">LuxR family two component transcriptional regulator</fullName>
    </submittedName>
</protein>
<dbReference type="InterPro" id="IPR039420">
    <property type="entry name" value="WalR-like"/>
</dbReference>
<evidence type="ECO:0000313" key="6">
    <source>
        <dbReference type="EMBL" id="PSK91428.1"/>
    </source>
</evidence>
<dbReference type="SMART" id="SM00448">
    <property type="entry name" value="REC"/>
    <property type="match status" value="1"/>
</dbReference>
<dbReference type="InterPro" id="IPR011006">
    <property type="entry name" value="CheY-like_superfamily"/>
</dbReference>
<feature type="domain" description="Response regulatory" evidence="5">
    <location>
        <begin position="5"/>
        <end position="123"/>
    </location>
</feature>
<dbReference type="EMBL" id="PYGD01000005">
    <property type="protein sequence ID" value="PSK91428.1"/>
    <property type="molecule type" value="Genomic_DNA"/>
</dbReference>
<dbReference type="CDD" id="cd06170">
    <property type="entry name" value="LuxR_C_like"/>
    <property type="match status" value="1"/>
</dbReference>
<keyword evidence="2" id="KW-0238">DNA-binding</keyword>
<evidence type="ECO:0000256" key="3">
    <source>
        <dbReference type="PROSITE-ProRule" id="PRU00169"/>
    </source>
</evidence>
<feature type="modified residue" description="4-aspartylphosphate" evidence="3">
    <location>
        <position position="58"/>
    </location>
</feature>
<keyword evidence="1 3" id="KW-0597">Phosphoprotein</keyword>
<dbReference type="SMART" id="SM00421">
    <property type="entry name" value="HTH_LUXR"/>
    <property type="match status" value="1"/>
</dbReference>
<dbReference type="PANTHER" id="PTHR43214">
    <property type="entry name" value="TWO-COMPONENT RESPONSE REGULATOR"/>
    <property type="match status" value="1"/>
</dbReference>
<feature type="domain" description="HTH luxR-type" evidence="4">
    <location>
        <begin position="155"/>
        <end position="216"/>
    </location>
</feature>
<name>A0A2P8D2I0_9BACT</name>
<dbReference type="GO" id="GO:0000160">
    <property type="term" value="P:phosphorelay signal transduction system"/>
    <property type="evidence" value="ECO:0007669"/>
    <property type="project" value="InterPro"/>
</dbReference>
<evidence type="ECO:0000313" key="7">
    <source>
        <dbReference type="Proteomes" id="UP000240572"/>
    </source>
</evidence>
<comment type="caution">
    <text evidence="6">The sequence shown here is derived from an EMBL/GenBank/DDBJ whole genome shotgun (WGS) entry which is preliminary data.</text>
</comment>
<organism evidence="6 7">
    <name type="scientific">Taibaiella chishuiensis</name>
    <dbReference type="NCBI Taxonomy" id="1434707"/>
    <lineage>
        <taxon>Bacteria</taxon>
        <taxon>Pseudomonadati</taxon>
        <taxon>Bacteroidota</taxon>
        <taxon>Chitinophagia</taxon>
        <taxon>Chitinophagales</taxon>
        <taxon>Chitinophagaceae</taxon>
        <taxon>Taibaiella</taxon>
    </lineage>
</organism>
<dbReference type="Pfam" id="PF00072">
    <property type="entry name" value="Response_reg"/>
    <property type="match status" value="1"/>
</dbReference>
<dbReference type="PROSITE" id="PS50043">
    <property type="entry name" value="HTH_LUXR_2"/>
    <property type="match status" value="1"/>
</dbReference>
<dbReference type="GO" id="GO:0006355">
    <property type="term" value="P:regulation of DNA-templated transcription"/>
    <property type="evidence" value="ECO:0007669"/>
    <property type="project" value="InterPro"/>
</dbReference>
<gene>
    <name evidence="6" type="ORF">B0I18_10511</name>
</gene>